<dbReference type="EMBL" id="BAAAZY010000005">
    <property type="protein sequence ID" value="GAA4043035.1"/>
    <property type="molecule type" value="Genomic_DNA"/>
</dbReference>
<evidence type="ECO:0000256" key="1">
    <source>
        <dbReference type="SAM" id="MobiDB-lite"/>
    </source>
</evidence>
<protein>
    <recommendedName>
        <fullName evidence="4">Secreted protein</fullName>
    </recommendedName>
</protein>
<comment type="caution">
    <text evidence="2">The sequence shown here is derived from an EMBL/GenBank/DDBJ whole genome shotgun (WGS) entry which is preliminary data.</text>
</comment>
<name>A0ABP7UGQ6_9ACTN</name>
<sequence length="186" mass="19186">MAVMQRRGHILKLTAVSVLVVMALTGFSSKGRGHGGSDGDSSGGGGGGCSSSSQDHDSTSSSGGTSGSTYDDYDDDDYAGTSGGSGDYSPTPTSSPAQDATVELVTCTSVRQPYATVTVTNPNAESEFFTVTVDFLDAENRRVERGTKNVFVGGNQMERVEVDLPSPDLVAKVDHCQAGPEAPATY</sequence>
<evidence type="ECO:0000313" key="3">
    <source>
        <dbReference type="Proteomes" id="UP001499984"/>
    </source>
</evidence>
<evidence type="ECO:0000313" key="2">
    <source>
        <dbReference type="EMBL" id="GAA4043035.1"/>
    </source>
</evidence>
<dbReference type="Proteomes" id="UP001499984">
    <property type="component" value="Unassembled WGS sequence"/>
</dbReference>
<keyword evidence="3" id="KW-1185">Reference proteome</keyword>
<gene>
    <name evidence="2" type="ORF">GCM10022233_10150</name>
</gene>
<feature type="compositionally biased region" description="Low complexity" evidence="1">
    <location>
        <begin position="59"/>
        <end position="70"/>
    </location>
</feature>
<evidence type="ECO:0008006" key="4">
    <source>
        <dbReference type="Google" id="ProtNLM"/>
    </source>
</evidence>
<proteinExistence type="predicted"/>
<accession>A0ABP7UGQ6</accession>
<feature type="region of interest" description="Disordered" evidence="1">
    <location>
        <begin position="29"/>
        <end position="98"/>
    </location>
</feature>
<organism evidence="2 3">
    <name type="scientific">Streptomyces shaanxiensis</name>
    <dbReference type="NCBI Taxonomy" id="653357"/>
    <lineage>
        <taxon>Bacteria</taxon>
        <taxon>Bacillati</taxon>
        <taxon>Actinomycetota</taxon>
        <taxon>Actinomycetes</taxon>
        <taxon>Kitasatosporales</taxon>
        <taxon>Streptomycetaceae</taxon>
        <taxon>Streptomyces</taxon>
    </lineage>
</organism>
<feature type="compositionally biased region" description="Gly residues" evidence="1">
    <location>
        <begin position="34"/>
        <end position="49"/>
    </location>
</feature>
<reference evidence="3" key="1">
    <citation type="journal article" date="2019" name="Int. J. Syst. Evol. Microbiol.">
        <title>The Global Catalogue of Microorganisms (GCM) 10K type strain sequencing project: providing services to taxonomists for standard genome sequencing and annotation.</title>
        <authorList>
            <consortium name="The Broad Institute Genomics Platform"/>
            <consortium name="The Broad Institute Genome Sequencing Center for Infectious Disease"/>
            <person name="Wu L."/>
            <person name="Ma J."/>
        </authorList>
    </citation>
    <scope>NUCLEOTIDE SEQUENCE [LARGE SCALE GENOMIC DNA]</scope>
    <source>
        <strain evidence="3">JCM 16925</strain>
    </source>
</reference>